<protein>
    <submittedName>
        <fullName evidence="3">Phlebovirus_G2 domain-containing protein</fullName>
    </submittedName>
</protein>
<dbReference type="Proteomes" id="UP000095283">
    <property type="component" value="Unplaced"/>
</dbReference>
<dbReference type="InterPro" id="IPR009878">
    <property type="entry name" value="Phlebovirus_G2_fusion"/>
</dbReference>
<reference evidence="3" key="1">
    <citation type="submission" date="2016-11" db="UniProtKB">
        <authorList>
            <consortium name="WormBaseParasite"/>
        </authorList>
    </citation>
    <scope>IDENTIFICATION</scope>
</reference>
<sequence>MLTNLQPPVRQNANQKIQVAILLACTTLTMPRQQGFMKQNTTTNTKCHIEYEDDLNFNKIHSQLLINSLSYKPFMHLYKVTHLPKPTQSYYVFKCSKWKPTVNITIVVSIYGIETITTIEIEPYTTYRLDDTNTTITALQQSRNTLLQQRLAVSRFVVLQTLCYYRDKFWCIGHYNPQVHVANESDSRRAYNAPPVSLKYQDCGKASQSRRIDIRDSSMRVKKIELQKAYNELKTFLNDVCCCCVKSNSSANEEMTVHNLDEREVEYKKYLLTMITLTETLTSRSESFKSVAETMKIKGLPLTLFSLSHRQLNLEIKEIMKPVSCRQTFENSKTLIQQLKSVGRDVREEDDPLNSQKRVALDWMVNQMLNNIDNLISSTEMYEQDEIRSFVSEPRYTNRINHTDRARIPLQNRTICCKCLSSNHTNRQCSRADCPQYYEIDTRETRVSTVMLYPKQYLNIWKNIPRK</sequence>
<proteinExistence type="predicted"/>
<evidence type="ECO:0000313" key="2">
    <source>
        <dbReference type="Proteomes" id="UP000095283"/>
    </source>
</evidence>
<dbReference type="WBParaSite" id="Hba_04034">
    <property type="protein sequence ID" value="Hba_04034"/>
    <property type="gene ID" value="Hba_04034"/>
</dbReference>
<accession>A0A1I7WGB7</accession>
<evidence type="ECO:0000259" key="1">
    <source>
        <dbReference type="Pfam" id="PF07245"/>
    </source>
</evidence>
<evidence type="ECO:0000313" key="3">
    <source>
        <dbReference type="WBParaSite" id="Hba_04034"/>
    </source>
</evidence>
<keyword evidence="2" id="KW-1185">Reference proteome</keyword>
<organism evidence="2 3">
    <name type="scientific">Heterorhabditis bacteriophora</name>
    <name type="common">Entomopathogenic nematode worm</name>
    <dbReference type="NCBI Taxonomy" id="37862"/>
    <lineage>
        <taxon>Eukaryota</taxon>
        <taxon>Metazoa</taxon>
        <taxon>Ecdysozoa</taxon>
        <taxon>Nematoda</taxon>
        <taxon>Chromadorea</taxon>
        <taxon>Rhabditida</taxon>
        <taxon>Rhabditina</taxon>
        <taxon>Rhabditomorpha</taxon>
        <taxon>Strongyloidea</taxon>
        <taxon>Heterorhabditidae</taxon>
        <taxon>Heterorhabditis</taxon>
    </lineage>
</organism>
<name>A0A1I7WGB7_HETBA</name>
<feature type="domain" description="Phlebovirus glycoprotein G2 fusion" evidence="1">
    <location>
        <begin position="77"/>
        <end position="154"/>
    </location>
</feature>
<dbReference type="Pfam" id="PF07245">
    <property type="entry name" value="Phlebovirus_G2"/>
    <property type="match status" value="1"/>
</dbReference>
<dbReference type="AlphaFoldDB" id="A0A1I7WGB7"/>